<dbReference type="AlphaFoldDB" id="A0A8E0KJQ9"/>
<dbReference type="RefSeq" id="WP_021697117.1">
    <property type="nucleotide sequence ID" value="NZ_BATC01000016.1"/>
</dbReference>
<comment type="subcellular location">
    <subcellularLocation>
        <location evidence="2">Membrane</location>
    </subcellularLocation>
</comment>
<dbReference type="OrthoDB" id="7178349at2"/>
<feature type="domain" description="Response regulatory" evidence="15">
    <location>
        <begin position="550"/>
        <end position="669"/>
    </location>
</feature>
<keyword evidence="4 12" id="KW-0597">Phosphoprotein</keyword>
<dbReference type="EC" id="2.7.13.3" evidence="3"/>
<dbReference type="Pfam" id="PF02518">
    <property type="entry name" value="HATPase_c"/>
    <property type="match status" value="1"/>
</dbReference>
<dbReference type="InterPro" id="IPR003661">
    <property type="entry name" value="HisK_dim/P_dom"/>
</dbReference>
<dbReference type="Pfam" id="PF00672">
    <property type="entry name" value="HAMP"/>
    <property type="match status" value="1"/>
</dbReference>
<evidence type="ECO:0000256" key="9">
    <source>
        <dbReference type="ARBA" id="ARBA00023012"/>
    </source>
</evidence>
<dbReference type="Proteomes" id="UP000016569">
    <property type="component" value="Unassembled WGS sequence"/>
</dbReference>
<evidence type="ECO:0000256" key="7">
    <source>
        <dbReference type="ARBA" id="ARBA00022777"/>
    </source>
</evidence>
<reference evidence="18" key="1">
    <citation type="journal article" date="2013" name="Genome Announc.">
        <title>Draft Genome Sequence of the Dimorphic Prosthecate Bacterium Brevundimonas abyssalis TAR-001T.</title>
        <authorList>
            <person name="Tsubouchi T."/>
            <person name="Nishi S."/>
            <person name="Usui K."/>
            <person name="Shimane Y."/>
            <person name="Takaki Y."/>
            <person name="Maruyama T."/>
            <person name="Hatada Y."/>
        </authorList>
    </citation>
    <scope>NUCLEOTIDE SEQUENCE [LARGE SCALE GENOMIC DNA]</scope>
    <source>
        <strain evidence="18">TAR-001</strain>
    </source>
</reference>
<dbReference type="InterPro" id="IPR005467">
    <property type="entry name" value="His_kinase_dom"/>
</dbReference>
<dbReference type="GO" id="GO:0000155">
    <property type="term" value="F:phosphorelay sensor kinase activity"/>
    <property type="evidence" value="ECO:0007669"/>
    <property type="project" value="InterPro"/>
</dbReference>
<dbReference type="GO" id="GO:0016020">
    <property type="term" value="C:membrane"/>
    <property type="evidence" value="ECO:0007669"/>
    <property type="project" value="UniProtKB-SubCell"/>
</dbReference>
<feature type="domain" description="Histidine kinase" evidence="14">
    <location>
        <begin position="315"/>
        <end position="531"/>
    </location>
</feature>
<keyword evidence="18" id="KW-1185">Reference proteome</keyword>
<name>A0A8E0KJQ9_9CAUL</name>
<dbReference type="PRINTS" id="PR00344">
    <property type="entry name" value="BCTRLSENSOR"/>
</dbReference>
<dbReference type="CDD" id="cd06225">
    <property type="entry name" value="HAMP"/>
    <property type="match status" value="1"/>
</dbReference>
<dbReference type="SMART" id="SM00388">
    <property type="entry name" value="HisKA"/>
    <property type="match status" value="1"/>
</dbReference>
<dbReference type="PROSITE" id="PS50110">
    <property type="entry name" value="RESPONSE_REGULATORY"/>
    <property type="match status" value="1"/>
</dbReference>
<comment type="catalytic activity">
    <reaction evidence="1">
        <text>ATP + protein L-histidine = ADP + protein N-phospho-L-histidine.</text>
        <dbReference type="EC" id="2.7.13.3"/>
    </reaction>
</comment>
<dbReference type="PANTHER" id="PTHR45339">
    <property type="entry name" value="HYBRID SIGNAL TRANSDUCTION HISTIDINE KINASE J"/>
    <property type="match status" value="1"/>
</dbReference>
<dbReference type="Pfam" id="PF00512">
    <property type="entry name" value="HisKA"/>
    <property type="match status" value="1"/>
</dbReference>
<accession>A0A8E0KJQ9</accession>
<dbReference type="SMART" id="SM00448">
    <property type="entry name" value="REC"/>
    <property type="match status" value="1"/>
</dbReference>
<evidence type="ECO:0000256" key="10">
    <source>
        <dbReference type="ARBA" id="ARBA00064003"/>
    </source>
</evidence>
<gene>
    <name evidence="17" type="ORF">MBEBAB_1271</name>
</gene>
<keyword evidence="8" id="KW-0067">ATP-binding</keyword>
<feature type="modified residue" description="4-aspartylphosphate" evidence="12">
    <location>
        <position position="599"/>
    </location>
</feature>
<dbReference type="Gene3D" id="1.10.8.500">
    <property type="entry name" value="HAMP domain in histidine kinase"/>
    <property type="match status" value="1"/>
</dbReference>
<evidence type="ECO:0000313" key="17">
    <source>
        <dbReference type="EMBL" id="GAD59021.1"/>
    </source>
</evidence>
<keyword evidence="13" id="KW-0812">Transmembrane</keyword>
<dbReference type="Pfam" id="PF05227">
    <property type="entry name" value="CHASE3"/>
    <property type="match status" value="1"/>
</dbReference>
<dbReference type="InterPro" id="IPR011006">
    <property type="entry name" value="CheY-like_superfamily"/>
</dbReference>
<dbReference type="InterPro" id="IPR003660">
    <property type="entry name" value="HAMP_dom"/>
</dbReference>
<dbReference type="EMBL" id="BATC01000016">
    <property type="protein sequence ID" value="GAD59021.1"/>
    <property type="molecule type" value="Genomic_DNA"/>
</dbReference>
<evidence type="ECO:0000256" key="11">
    <source>
        <dbReference type="ARBA" id="ARBA00068150"/>
    </source>
</evidence>
<feature type="transmembrane region" description="Helical" evidence="13">
    <location>
        <begin position="208"/>
        <end position="229"/>
    </location>
</feature>
<comment type="subunit">
    <text evidence="10">At low DSF concentrations, interacts with RpfF.</text>
</comment>
<dbReference type="Gene3D" id="3.40.50.2300">
    <property type="match status" value="1"/>
</dbReference>
<evidence type="ECO:0000313" key="18">
    <source>
        <dbReference type="Proteomes" id="UP000016569"/>
    </source>
</evidence>
<evidence type="ECO:0000259" key="16">
    <source>
        <dbReference type="PROSITE" id="PS50885"/>
    </source>
</evidence>
<dbReference type="PROSITE" id="PS50885">
    <property type="entry name" value="HAMP"/>
    <property type="match status" value="1"/>
</dbReference>
<keyword evidence="7" id="KW-0418">Kinase</keyword>
<evidence type="ECO:0000259" key="14">
    <source>
        <dbReference type="PROSITE" id="PS50109"/>
    </source>
</evidence>
<feature type="transmembrane region" description="Helical" evidence="13">
    <location>
        <begin position="29"/>
        <end position="49"/>
    </location>
</feature>
<keyword evidence="5" id="KW-0808">Transferase</keyword>
<dbReference type="Gene3D" id="3.30.565.10">
    <property type="entry name" value="Histidine kinase-like ATPase, C-terminal domain"/>
    <property type="match status" value="1"/>
</dbReference>
<sequence length="671" mass="71580">MPGHGDAHGLTAALSRGAGLWHLRIPLKMVVVFSVVLAAIVVMGGVLFAHMQTVKRSEAAVAVALETLSTSAAARFDLARQENSLRGYMLTGESYYLRRIETLHRPSYMEHAAELARLAADDPVMAERVAMMNAAHARWEVEAFAPAVALAADPARRAEAAAMVGEAGLADRLITPAEDALDAIRDDARLALTEHSGASGQALLVMELALVIGIIIATLIAALMGAVLVRDMGSPVSALTGLMRRLAKGETDFVAPGVGRRDEIGDMARAVDTFRRAAVIKARLEAEAEEHCRHTEALMIEAQAANRAKSEFLATMTHELRTPLNGVLGMAQIMAHDELSPAQRQRLGTINESGAALLRIINDILDISRIEAGRLSLEPAPFNMKTLADDLAALYAPLAADKGLAFAMTVAPGAEGWFMGDAVRLRQVMGNLFSNALKFTETGRIEGRIDRADDVLRLSVTDTGPGIAPQDRARLFDRFVQGDGSSTRRHGGAGLGLAICRDLAALMGGTVTVESTPGEGSTFALEIALPASEPAPREEAGNPAPDRPVRVLIAEDNPANRLVLTTLLSQFAIQSEAVEDGEAAVEAWASGDWDAILMDIHMPRMDGMEATAGIREREQAEDRPRTPIIAVTASTLAHETDGYLAAGMDGWVPKPVDARRMLETLKNALGV</sequence>
<comment type="caution">
    <text evidence="17">The sequence shown here is derived from an EMBL/GenBank/DDBJ whole genome shotgun (WGS) entry which is preliminary data.</text>
</comment>
<dbReference type="CDD" id="cd00082">
    <property type="entry name" value="HisKA"/>
    <property type="match status" value="1"/>
</dbReference>
<evidence type="ECO:0000256" key="12">
    <source>
        <dbReference type="PROSITE-ProRule" id="PRU00169"/>
    </source>
</evidence>
<evidence type="ECO:0000256" key="3">
    <source>
        <dbReference type="ARBA" id="ARBA00012438"/>
    </source>
</evidence>
<dbReference type="FunFam" id="1.10.287.130:FF:000002">
    <property type="entry name" value="Two-component osmosensing histidine kinase"/>
    <property type="match status" value="1"/>
</dbReference>
<dbReference type="CDD" id="cd17546">
    <property type="entry name" value="REC_hyHK_CKI1_RcsC-like"/>
    <property type="match status" value="1"/>
</dbReference>
<evidence type="ECO:0000256" key="5">
    <source>
        <dbReference type="ARBA" id="ARBA00022679"/>
    </source>
</evidence>
<organism evidence="17 18">
    <name type="scientific">Brevundimonas abyssalis TAR-001</name>
    <dbReference type="NCBI Taxonomy" id="1391729"/>
    <lineage>
        <taxon>Bacteria</taxon>
        <taxon>Pseudomonadati</taxon>
        <taxon>Pseudomonadota</taxon>
        <taxon>Alphaproteobacteria</taxon>
        <taxon>Caulobacterales</taxon>
        <taxon>Caulobacteraceae</taxon>
        <taxon>Brevundimonas</taxon>
    </lineage>
</organism>
<dbReference type="InterPro" id="IPR003594">
    <property type="entry name" value="HATPase_dom"/>
</dbReference>
<dbReference type="Gene3D" id="1.10.287.130">
    <property type="match status" value="1"/>
</dbReference>
<evidence type="ECO:0000256" key="4">
    <source>
        <dbReference type="ARBA" id="ARBA00022553"/>
    </source>
</evidence>
<evidence type="ECO:0000256" key="2">
    <source>
        <dbReference type="ARBA" id="ARBA00004370"/>
    </source>
</evidence>
<evidence type="ECO:0000256" key="1">
    <source>
        <dbReference type="ARBA" id="ARBA00000085"/>
    </source>
</evidence>
<dbReference type="InterPro" id="IPR036097">
    <property type="entry name" value="HisK_dim/P_sf"/>
</dbReference>
<keyword evidence="6" id="KW-0547">Nucleotide-binding</keyword>
<proteinExistence type="predicted"/>
<dbReference type="PROSITE" id="PS50109">
    <property type="entry name" value="HIS_KIN"/>
    <property type="match status" value="1"/>
</dbReference>
<evidence type="ECO:0000256" key="6">
    <source>
        <dbReference type="ARBA" id="ARBA00022741"/>
    </source>
</evidence>
<feature type="domain" description="HAMP" evidence="16">
    <location>
        <begin position="230"/>
        <end position="283"/>
    </location>
</feature>
<evidence type="ECO:0000256" key="8">
    <source>
        <dbReference type="ARBA" id="ARBA00022840"/>
    </source>
</evidence>
<dbReference type="FunFam" id="3.30.565.10:FF:000010">
    <property type="entry name" value="Sensor histidine kinase RcsC"/>
    <property type="match status" value="1"/>
</dbReference>
<dbReference type="SUPFAM" id="SSF55874">
    <property type="entry name" value="ATPase domain of HSP90 chaperone/DNA topoisomerase II/histidine kinase"/>
    <property type="match status" value="1"/>
</dbReference>
<dbReference type="InterPro" id="IPR007891">
    <property type="entry name" value="CHASE3"/>
</dbReference>
<dbReference type="InterPro" id="IPR036890">
    <property type="entry name" value="HATPase_C_sf"/>
</dbReference>
<dbReference type="PANTHER" id="PTHR45339:SF5">
    <property type="entry name" value="HISTIDINE KINASE"/>
    <property type="match status" value="1"/>
</dbReference>
<dbReference type="CDD" id="cd16922">
    <property type="entry name" value="HATPase_EvgS-ArcB-TorS-like"/>
    <property type="match status" value="1"/>
</dbReference>
<dbReference type="SUPFAM" id="SSF158472">
    <property type="entry name" value="HAMP domain-like"/>
    <property type="match status" value="1"/>
</dbReference>
<dbReference type="SMART" id="SM00304">
    <property type="entry name" value="HAMP"/>
    <property type="match status" value="1"/>
</dbReference>
<dbReference type="GO" id="GO:0005524">
    <property type="term" value="F:ATP binding"/>
    <property type="evidence" value="ECO:0007669"/>
    <property type="project" value="UniProtKB-KW"/>
</dbReference>
<evidence type="ECO:0000259" key="15">
    <source>
        <dbReference type="PROSITE" id="PS50110"/>
    </source>
</evidence>
<dbReference type="SUPFAM" id="SSF47384">
    <property type="entry name" value="Homodimeric domain of signal transducing histidine kinase"/>
    <property type="match status" value="1"/>
</dbReference>
<dbReference type="Pfam" id="PF00072">
    <property type="entry name" value="Response_reg"/>
    <property type="match status" value="1"/>
</dbReference>
<dbReference type="SUPFAM" id="SSF52172">
    <property type="entry name" value="CheY-like"/>
    <property type="match status" value="1"/>
</dbReference>
<evidence type="ECO:0000256" key="13">
    <source>
        <dbReference type="SAM" id="Phobius"/>
    </source>
</evidence>
<keyword evidence="13" id="KW-0472">Membrane</keyword>
<dbReference type="InterPro" id="IPR004358">
    <property type="entry name" value="Sig_transdc_His_kin-like_C"/>
</dbReference>
<dbReference type="InterPro" id="IPR001789">
    <property type="entry name" value="Sig_transdc_resp-reg_receiver"/>
</dbReference>
<dbReference type="SMART" id="SM00387">
    <property type="entry name" value="HATPase_c"/>
    <property type="match status" value="1"/>
</dbReference>
<protein>
    <recommendedName>
        <fullName evidence="11">Sensory/regulatory protein RpfC</fullName>
        <ecNumber evidence="3">2.7.13.3</ecNumber>
    </recommendedName>
</protein>
<keyword evidence="13" id="KW-1133">Transmembrane helix</keyword>
<keyword evidence="9" id="KW-0902">Two-component regulatory system</keyword>